<name>A0A1U8NWQ8_GOSHI</name>
<keyword evidence="4 5" id="KW-0378">Hydrolase</keyword>
<organism evidence="7 8">
    <name type="scientific">Gossypium hirsutum</name>
    <name type="common">Upland cotton</name>
    <name type="synonym">Gossypium mexicanum</name>
    <dbReference type="NCBI Taxonomy" id="3635"/>
    <lineage>
        <taxon>Eukaryota</taxon>
        <taxon>Viridiplantae</taxon>
        <taxon>Streptophyta</taxon>
        <taxon>Embryophyta</taxon>
        <taxon>Tracheophyta</taxon>
        <taxon>Spermatophyta</taxon>
        <taxon>Magnoliopsida</taxon>
        <taxon>eudicotyledons</taxon>
        <taxon>Gunneridae</taxon>
        <taxon>Pentapetalae</taxon>
        <taxon>rosids</taxon>
        <taxon>malvids</taxon>
        <taxon>Malvales</taxon>
        <taxon>Malvaceae</taxon>
        <taxon>Malvoideae</taxon>
        <taxon>Gossypium</taxon>
    </lineage>
</organism>
<comment type="domain">
    <text evidence="5">The nitrogen atoms of the two glycine residues in the GGXR motif define the oxyanion hole, and stabilize the oxyanion that forms during the nucleophilic attack by the catalytic serine during substrate cleavage.</text>
</comment>
<protein>
    <recommendedName>
        <fullName evidence="5">Patatin</fullName>
        <ecNumber evidence="5">3.1.1.-</ecNumber>
    </recommendedName>
</protein>
<feature type="active site" description="Proton acceptor" evidence="4">
    <location>
        <position position="209"/>
    </location>
</feature>
<evidence type="ECO:0000256" key="1">
    <source>
        <dbReference type="ARBA" id="ARBA00010240"/>
    </source>
</evidence>
<feature type="short sequence motif" description="DGA/G" evidence="4">
    <location>
        <begin position="209"/>
        <end position="211"/>
    </location>
</feature>
<dbReference type="GO" id="GO:0004620">
    <property type="term" value="F:phospholipase activity"/>
    <property type="evidence" value="ECO:0007669"/>
    <property type="project" value="TreeGrafter"/>
</dbReference>
<evidence type="ECO:0000256" key="2">
    <source>
        <dbReference type="ARBA" id="ARBA00022963"/>
    </source>
</evidence>
<dbReference type="SMR" id="A0A1U8NWQ8"/>
<dbReference type="PROSITE" id="PS51635">
    <property type="entry name" value="PNPLA"/>
    <property type="match status" value="1"/>
</dbReference>
<accession>A0A1U8NWQ8</accession>
<dbReference type="EC" id="3.1.1.-" evidence="5"/>
<evidence type="ECO:0000256" key="5">
    <source>
        <dbReference type="RuleBase" id="RU361262"/>
    </source>
</evidence>
<sequence>MGTSDVMPSTYGRRITVLSIDGGGIRGIIPATMLSFLELKLQELDGEDARIADYFDVIAGTSTGGLIAAMLTAPDENGRPLCKGEDIVPFYLRHGPKIFSRKNYKKMTMKMDALMRPKYSGKYLRKTICMVLGDRRLHETLTSVVIPTFDIKLLQPTVFTTFEAKMDPSKDALLSDICIATASAPTYFPAYAFHTKDSEGTDREFHLVDGGIAANNPALLALKPTGVAFPSEQEHEVSQGQALNYENYLIISLGTGTSKMGKKYDAKTAEKWGILGWLYSEGSSPLVDAFTYAGADMVDLHMSLIFKAIKSEHNYLRIQDDKLSEDESSTDKATKKNMSNLVEIAEKLLHNPVSRMNLDSGIFEPADNEGTYAEALSRFAKLLSEERRLRKAEIGKKTYQNSLMANIEGTSPHPEGAPNQEVQGSGEVIEVPNVEILKVQKHSHKLWA</sequence>
<feature type="short sequence motif" description="GXGXXG" evidence="4">
    <location>
        <begin position="22"/>
        <end position="27"/>
    </location>
</feature>
<dbReference type="AlphaFoldDB" id="A0A1U8NWQ8"/>
<feature type="domain" description="PNPLA" evidence="6">
    <location>
        <begin position="18"/>
        <end position="222"/>
    </location>
</feature>
<keyword evidence="3 4" id="KW-0443">Lipid metabolism</keyword>
<reference evidence="8" key="2">
    <citation type="submission" date="2025-08" db="UniProtKB">
        <authorList>
            <consortium name="RefSeq"/>
        </authorList>
    </citation>
    <scope>IDENTIFICATION</scope>
</reference>
<dbReference type="PANTHER" id="PTHR32176">
    <property type="entry name" value="XYLOSE ISOMERASE"/>
    <property type="match status" value="1"/>
</dbReference>
<reference evidence="7" key="1">
    <citation type="journal article" date="2020" name="Nat. Genet.">
        <title>Genomic diversifications of five Gossypium allopolyploid species and their impact on cotton improvement.</title>
        <authorList>
            <person name="Chen Z.J."/>
            <person name="Sreedasyam A."/>
            <person name="Ando A."/>
            <person name="Song Q."/>
            <person name="De Santiago L.M."/>
            <person name="Hulse-Kemp A.M."/>
            <person name="Ding M."/>
            <person name="Ye W."/>
            <person name="Kirkbride R.C."/>
            <person name="Jenkins J."/>
            <person name="Plott C."/>
            <person name="Lovell J."/>
            <person name="Lin Y.M."/>
            <person name="Vaughn R."/>
            <person name="Liu B."/>
            <person name="Simpson S."/>
            <person name="Scheffler B.E."/>
            <person name="Wen L."/>
            <person name="Saski C.A."/>
            <person name="Grover C.E."/>
            <person name="Hu G."/>
            <person name="Conover J.L."/>
            <person name="Carlson J.W."/>
            <person name="Shu S."/>
            <person name="Boston L.B."/>
            <person name="Williams M."/>
            <person name="Peterson D.G."/>
            <person name="McGee K."/>
            <person name="Jones D.C."/>
            <person name="Wendel J.F."/>
            <person name="Stelly D.M."/>
            <person name="Grimwood J."/>
            <person name="Schmutz J."/>
        </authorList>
    </citation>
    <scope>NUCLEOTIDE SEQUENCE [LARGE SCALE GENOMIC DNA]</scope>
    <source>
        <strain evidence="7">cv. TM-1</strain>
    </source>
</reference>
<dbReference type="GeneID" id="107952607"/>
<dbReference type="PANTHER" id="PTHR32176:SF105">
    <property type="entry name" value="PATATIN"/>
    <property type="match status" value="1"/>
</dbReference>
<dbReference type="GO" id="GO:0006952">
    <property type="term" value="P:defense response"/>
    <property type="evidence" value="ECO:0007669"/>
    <property type="project" value="UniProtKB-KW"/>
</dbReference>
<evidence type="ECO:0000259" key="6">
    <source>
        <dbReference type="PROSITE" id="PS51635"/>
    </source>
</evidence>
<evidence type="ECO:0000256" key="3">
    <source>
        <dbReference type="ARBA" id="ARBA00023098"/>
    </source>
</evidence>
<dbReference type="RefSeq" id="XP_016743300.2">
    <property type="nucleotide sequence ID" value="XM_016887811.2"/>
</dbReference>
<dbReference type="GO" id="GO:0047372">
    <property type="term" value="F:monoacylglycerol lipase activity"/>
    <property type="evidence" value="ECO:0007669"/>
    <property type="project" value="TreeGrafter"/>
</dbReference>
<comment type="function">
    <text evidence="5">Lipolytic acyl hydrolase (LAH).</text>
</comment>
<keyword evidence="2 4" id="KW-0442">Lipid degradation</keyword>
<feature type="active site" description="Nucleophile" evidence="4">
    <location>
        <position position="62"/>
    </location>
</feature>
<proteinExistence type="inferred from homology"/>
<keyword evidence="7" id="KW-1185">Reference proteome</keyword>
<evidence type="ECO:0000313" key="7">
    <source>
        <dbReference type="Proteomes" id="UP000818029"/>
    </source>
</evidence>
<dbReference type="KEGG" id="ghi:107952607"/>
<gene>
    <name evidence="8" type="primary">LOC107952607</name>
</gene>
<dbReference type="InterPro" id="IPR002641">
    <property type="entry name" value="PNPLA_dom"/>
</dbReference>
<dbReference type="GO" id="GO:0016042">
    <property type="term" value="P:lipid catabolic process"/>
    <property type="evidence" value="ECO:0007669"/>
    <property type="project" value="UniProtKB-UniRule"/>
</dbReference>
<evidence type="ECO:0000256" key="4">
    <source>
        <dbReference type="PROSITE-ProRule" id="PRU01161"/>
    </source>
</evidence>
<dbReference type="Pfam" id="PF01734">
    <property type="entry name" value="Patatin"/>
    <property type="match status" value="1"/>
</dbReference>
<dbReference type="Proteomes" id="UP000818029">
    <property type="component" value="Chromosome A11"/>
</dbReference>
<feature type="short sequence motif" description="GXSXG" evidence="4">
    <location>
        <begin position="60"/>
        <end position="64"/>
    </location>
</feature>
<dbReference type="SUPFAM" id="SSF52151">
    <property type="entry name" value="FabD/lysophospholipase-like"/>
    <property type="match status" value="1"/>
</dbReference>
<dbReference type="InterPro" id="IPR016035">
    <property type="entry name" value="Acyl_Trfase/lysoPLipase"/>
</dbReference>
<comment type="similarity">
    <text evidence="1 5">Belongs to the patatin family.</text>
</comment>
<evidence type="ECO:0000313" key="8">
    <source>
        <dbReference type="RefSeq" id="XP_016743300.2"/>
    </source>
</evidence>
<dbReference type="Gene3D" id="3.40.1090.10">
    <property type="entry name" value="Cytosolic phospholipase A2 catalytic domain"/>
    <property type="match status" value="1"/>
</dbReference>